<dbReference type="EMBL" id="UAQM01000030">
    <property type="protein sequence ID" value="SPU46222.1"/>
    <property type="molecule type" value="Genomic_DNA"/>
</dbReference>
<dbReference type="Proteomes" id="UP000287388">
    <property type="component" value="Chromosome"/>
</dbReference>
<gene>
    <name evidence="2" type="ORF">EQG53_13075</name>
    <name evidence="3" type="ORF">I6H83_09380</name>
    <name evidence="4" type="ORF">NCTC11165_02550</name>
</gene>
<dbReference type="InterPro" id="IPR041657">
    <property type="entry name" value="HTH_17"/>
</dbReference>
<dbReference type="GeneID" id="56576813"/>
<evidence type="ECO:0000259" key="1">
    <source>
        <dbReference type="Pfam" id="PF12728"/>
    </source>
</evidence>
<reference evidence="2 6" key="2">
    <citation type="submission" date="2019-01" db="EMBL/GenBank/DDBJ databases">
        <title>Brevundimonas diminuta Genome sequencing and assembly.</title>
        <authorList>
            <person name="Chen H."/>
        </authorList>
    </citation>
    <scope>NUCLEOTIDE SEQUENCE [LARGE SCALE GENOMIC DNA]</scope>
    <source>
        <strain evidence="2">ATCC</strain>
        <strain evidence="6">ATCC(B) 19146</strain>
    </source>
</reference>
<evidence type="ECO:0000313" key="4">
    <source>
        <dbReference type="EMBL" id="SPU46222.1"/>
    </source>
</evidence>
<accession>A0A246KGH6</accession>
<organism evidence="4 5">
    <name type="scientific">Brevundimonas diminuta</name>
    <name type="common">Pseudomonas diminuta</name>
    <dbReference type="NCBI Taxonomy" id="293"/>
    <lineage>
        <taxon>Bacteria</taxon>
        <taxon>Pseudomonadati</taxon>
        <taxon>Pseudomonadota</taxon>
        <taxon>Alphaproteobacteria</taxon>
        <taxon>Caulobacterales</taxon>
        <taxon>Caulobacteraceae</taxon>
        <taxon>Brevundimonas</taxon>
    </lineage>
</organism>
<keyword evidence="2" id="KW-0238">DNA-binding</keyword>
<evidence type="ECO:0000313" key="5">
    <source>
        <dbReference type="Proteomes" id="UP000250358"/>
    </source>
</evidence>
<dbReference type="EMBL" id="CP035093">
    <property type="protein sequence ID" value="QAT15205.1"/>
    <property type="molecule type" value="Genomic_DNA"/>
</dbReference>
<keyword evidence="7" id="KW-1185">Reference proteome</keyword>
<proteinExistence type="predicted"/>
<feature type="domain" description="Helix-turn-helix" evidence="1">
    <location>
        <begin position="22"/>
        <end position="68"/>
    </location>
</feature>
<dbReference type="InterPro" id="IPR009061">
    <property type="entry name" value="DNA-bd_dom_put_sf"/>
</dbReference>
<dbReference type="AlphaFoldDB" id="A0A246KGH6"/>
<reference evidence="3 7" key="3">
    <citation type="submission" date="2020-12" db="EMBL/GenBank/DDBJ databases">
        <title>FDA dAtabase for Regulatory Grade micrObial Sequences (FDA-ARGOS): Supporting development and validation of Infectious Disease Dx tests.</title>
        <authorList>
            <person name="Kerrigan L."/>
            <person name="Long C."/>
            <person name="Tallon L."/>
            <person name="Sadzewicz L."/>
            <person name="Zhao X."/>
            <person name="Boylan J."/>
            <person name="Ott S."/>
            <person name="Bowen H."/>
            <person name="Vavikolanu K."/>
            <person name="Mehta A."/>
            <person name="Aluvathingal J."/>
            <person name="Nadendla S."/>
            <person name="Yan Y."/>
            <person name="Sichtig H."/>
        </authorList>
    </citation>
    <scope>NUCLEOTIDE SEQUENCE [LARGE SCALE GENOMIC DNA]</scope>
    <source>
        <strain evidence="3 7">FDAARGOS_1026</strain>
    </source>
</reference>
<evidence type="ECO:0000313" key="7">
    <source>
        <dbReference type="Proteomes" id="UP000596117"/>
    </source>
</evidence>
<dbReference type="GO" id="GO:0003677">
    <property type="term" value="F:DNA binding"/>
    <property type="evidence" value="ECO:0007669"/>
    <property type="project" value="UniProtKB-KW"/>
</dbReference>
<evidence type="ECO:0000313" key="2">
    <source>
        <dbReference type="EMBL" id="QAT15205.1"/>
    </source>
</evidence>
<evidence type="ECO:0000313" key="6">
    <source>
        <dbReference type="Proteomes" id="UP000287388"/>
    </source>
</evidence>
<dbReference type="KEGG" id="bdm:EQG53_13075"/>
<protein>
    <submittedName>
        <fullName evidence="2">DNA-binding protein</fullName>
    </submittedName>
    <submittedName>
        <fullName evidence="3">Helix-turn-helix domain-containing protein</fullName>
    </submittedName>
</protein>
<dbReference type="EMBL" id="CP066026">
    <property type="protein sequence ID" value="QQB87411.1"/>
    <property type="molecule type" value="Genomic_DNA"/>
</dbReference>
<evidence type="ECO:0000313" key="3">
    <source>
        <dbReference type="EMBL" id="QQB87411.1"/>
    </source>
</evidence>
<dbReference type="Pfam" id="PF12728">
    <property type="entry name" value="HTH_17"/>
    <property type="match status" value="1"/>
</dbReference>
<dbReference type="RefSeq" id="WP_003169778.1">
    <property type="nucleotide sequence ID" value="NZ_BJNC01000009.1"/>
</dbReference>
<reference evidence="4 5" key="1">
    <citation type="submission" date="2018-06" db="EMBL/GenBank/DDBJ databases">
        <authorList>
            <consortium name="Pathogen Informatics"/>
            <person name="Doyle S."/>
        </authorList>
    </citation>
    <scope>NUCLEOTIDE SEQUENCE [LARGE SCALE GENOMIC DNA]</scope>
    <source>
        <strain evidence="4 5">NCTC11165</strain>
    </source>
</reference>
<dbReference type="Proteomes" id="UP000596117">
    <property type="component" value="Chromosome"/>
</dbReference>
<dbReference type="Proteomes" id="UP000250358">
    <property type="component" value="Unassembled WGS sequence"/>
</dbReference>
<name>A0A246KGH6_BREDI</name>
<dbReference type="SUPFAM" id="SSF46955">
    <property type="entry name" value="Putative DNA-binding domain"/>
    <property type="match status" value="1"/>
</dbReference>
<sequence length="82" mass="9446">MTDKDEDDAVARAARARKGSPFLSTAQAAWYLGLDSRTLDNMRGRGEGPRARRHGRYVRYHIDDLDHWSLTNRSKVRGRFDV</sequence>